<evidence type="ECO:0000256" key="6">
    <source>
        <dbReference type="ARBA" id="ARBA00031361"/>
    </source>
</evidence>
<dbReference type="Pfam" id="PF10212">
    <property type="entry name" value="PPP1R21_helical"/>
    <property type="match status" value="1"/>
</dbReference>
<dbReference type="InterPro" id="IPR019348">
    <property type="entry name" value="PPP1R21_six_helix"/>
</dbReference>
<evidence type="ECO:0000259" key="11">
    <source>
        <dbReference type="SMART" id="SM01254"/>
    </source>
</evidence>
<name>A0AAN9A6K0_HALRR</name>
<keyword evidence="5 9" id="KW-0175">Coiled coil</keyword>
<evidence type="ECO:0000256" key="2">
    <source>
        <dbReference type="ARBA" id="ARBA00020102"/>
    </source>
</evidence>
<dbReference type="Pfam" id="PF21636">
    <property type="entry name" value="PPP1R21_C"/>
    <property type="match status" value="1"/>
</dbReference>
<dbReference type="EMBL" id="JAXCGZ010003980">
    <property type="protein sequence ID" value="KAK7082536.1"/>
    <property type="molecule type" value="Genomic_DNA"/>
</dbReference>
<evidence type="ECO:0000256" key="5">
    <source>
        <dbReference type="ARBA" id="ARBA00023054"/>
    </source>
</evidence>
<protein>
    <recommendedName>
        <fullName evidence="2">Protein phosphatase 1 regulatory subunit 21</fullName>
    </recommendedName>
    <alternativeName>
        <fullName evidence="7">Coiled-coil domain-containing protein 128</fullName>
    </alternativeName>
    <alternativeName>
        <fullName evidence="8">Ferry endosomal RAB5 effector complex subunit 2</fullName>
    </alternativeName>
    <alternativeName>
        <fullName evidence="6">KLRAQ motif-containing protein 1</fullName>
    </alternativeName>
</protein>
<evidence type="ECO:0000256" key="10">
    <source>
        <dbReference type="SAM" id="MobiDB-lite"/>
    </source>
</evidence>
<feature type="coiled-coil region" evidence="9">
    <location>
        <begin position="691"/>
        <end position="750"/>
    </location>
</feature>
<dbReference type="GO" id="GO:0003723">
    <property type="term" value="F:RNA binding"/>
    <property type="evidence" value="ECO:0007669"/>
    <property type="project" value="UniProtKB-KW"/>
</dbReference>
<dbReference type="SMART" id="SM01254">
    <property type="entry name" value="KLRAQ"/>
    <property type="match status" value="1"/>
</dbReference>
<feature type="compositionally biased region" description="Polar residues" evidence="10">
    <location>
        <begin position="517"/>
        <end position="527"/>
    </location>
</feature>
<keyword evidence="4" id="KW-0694">RNA-binding</keyword>
<proteinExistence type="predicted"/>
<evidence type="ECO:0000256" key="3">
    <source>
        <dbReference type="ARBA" id="ARBA00022753"/>
    </source>
</evidence>
<evidence type="ECO:0000256" key="1">
    <source>
        <dbReference type="ARBA" id="ARBA00004412"/>
    </source>
</evidence>
<dbReference type="Pfam" id="PF10205">
    <property type="entry name" value="KLRAQ"/>
    <property type="match status" value="1"/>
</dbReference>
<feature type="region of interest" description="Disordered" evidence="10">
    <location>
        <begin position="493"/>
        <end position="527"/>
    </location>
</feature>
<evidence type="ECO:0000256" key="7">
    <source>
        <dbReference type="ARBA" id="ARBA00031617"/>
    </source>
</evidence>
<evidence type="ECO:0000313" key="12">
    <source>
        <dbReference type="EMBL" id="KAK7082536.1"/>
    </source>
</evidence>
<comment type="subcellular location">
    <subcellularLocation>
        <location evidence="1">Early endosome</location>
    </subcellularLocation>
</comment>
<organism evidence="12 13">
    <name type="scientific">Halocaridina rubra</name>
    <name type="common">Hawaiian red shrimp</name>
    <dbReference type="NCBI Taxonomy" id="373956"/>
    <lineage>
        <taxon>Eukaryota</taxon>
        <taxon>Metazoa</taxon>
        <taxon>Ecdysozoa</taxon>
        <taxon>Arthropoda</taxon>
        <taxon>Crustacea</taxon>
        <taxon>Multicrustacea</taxon>
        <taxon>Malacostraca</taxon>
        <taxon>Eumalacostraca</taxon>
        <taxon>Eucarida</taxon>
        <taxon>Decapoda</taxon>
        <taxon>Pleocyemata</taxon>
        <taxon>Caridea</taxon>
        <taxon>Atyoidea</taxon>
        <taxon>Atyidae</taxon>
        <taxon>Halocaridina</taxon>
    </lineage>
</organism>
<accession>A0AAN9A6K0</accession>
<dbReference type="AlphaFoldDB" id="A0AAN9A6K0"/>
<keyword evidence="13" id="KW-1185">Reference proteome</keyword>
<feature type="coiled-coil region" evidence="9">
    <location>
        <begin position="10"/>
        <end position="86"/>
    </location>
</feature>
<evidence type="ECO:0000256" key="4">
    <source>
        <dbReference type="ARBA" id="ARBA00022884"/>
    </source>
</evidence>
<dbReference type="PANTHER" id="PTHR21448:SF0">
    <property type="entry name" value="PROTEIN PHOSPHATASE 1 REGULATORY SUBUNIT 21"/>
    <property type="match status" value="1"/>
</dbReference>
<sequence>MESPDIQAKYQKLATEYSKLRAQNQVLKKAIIDEQNKTSQLEDLMKNRDQKLRKAEQENDSLTFRNQQLTKRLTLLQEDLDELQVKKKNRGRSGSENVADGLAAADSSVFSEELQLKIKENARLQSELADIETTCGRRITELEALLEKAHREALKNRDLLQLRDKSANEVVDQLETERVRQEVVAQQKEVELRSLRDQIKKLQDKLNTFQTFPNTSHESASPALPIKPLVEAQVVGKTAPSSNLGIPVQNGREKTSGVSTKSLVESFDTLIQELCNSFARFLCCFSTRVKLYEYSSEVKLKLIDHLNSAAAPWHSLQSSYHQMAENASGESFVALETLNGLSSVSQNVTACSTSLRKVLPLVVHWVSEGNRGVVDGDRLSAAWGAAFSRLVLSWGSLTPYVSTLASQNTPNSNLPPSAQGRVITMLSDRLSNLHAAFREASNVYLKKAFGERDLASISGESRAANDEIVSVLTVLASTTSKMSEIFREQVVPSWNRGGSTPSTPSSPYPSMPYGLSKSPSNSTSVTQDESHQILYDGGLCSPMNGVSYSDAEASLMKQLALTSSKLSQMEAEREHWRLEHQLLQCKLQKEVKHVRHLEQQLKGETASIDSDSELLRGKEHSGSTLSSSSFIGEVLSSDCVPDEREKDIRNHFTSRCSHLYMQLISSLSQASLYQNECESLIRRLVVSEEKQSGSEQEVDRQRENANELKETLQTTSRNYEEQISTMSEHLADLNEKLQSQTELIEQLKYEAKLGKSGKILPLGQLPIALAEGHSSMIRNPMRNLVKKYETIVRGYKIF</sequence>
<dbReference type="Proteomes" id="UP001381693">
    <property type="component" value="Unassembled WGS sequence"/>
</dbReference>
<dbReference type="GO" id="GO:0016020">
    <property type="term" value="C:membrane"/>
    <property type="evidence" value="ECO:0007669"/>
    <property type="project" value="TreeGrafter"/>
</dbReference>
<evidence type="ECO:0000256" key="8">
    <source>
        <dbReference type="ARBA" id="ARBA00044824"/>
    </source>
</evidence>
<keyword evidence="3" id="KW-0967">Endosome</keyword>
<gene>
    <name evidence="12" type="ORF">SK128_023092</name>
</gene>
<feature type="domain" description="Protein phosphatase 1 regulatory subunit 21 N-terminal" evidence="11">
    <location>
        <begin position="11"/>
        <end position="114"/>
    </location>
</feature>
<dbReference type="InterPro" id="IPR019343">
    <property type="entry name" value="PPP1R21_N"/>
</dbReference>
<comment type="caution">
    <text evidence="12">The sequence shown here is derived from an EMBL/GenBank/DDBJ whole genome shotgun (WGS) entry which is preliminary data.</text>
</comment>
<evidence type="ECO:0000256" key="9">
    <source>
        <dbReference type="SAM" id="Coils"/>
    </source>
</evidence>
<dbReference type="PANTHER" id="PTHR21448">
    <property type="entry name" value="SMOOTH MUSCLE MYOSIN HEAVY CHAIN-RELATED"/>
    <property type="match status" value="1"/>
</dbReference>
<dbReference type="InterPro" id="IPR049372">
    <property type="entry name" value="PPP1R21_C"/>
</dbReference>
<feature type="coiled-coil region" evidence="9">
    <location>
        <begin position="171"/>
        <end position="212"/>
    </location>
</feature>
<evidence type="ECO:0000313" key="13">
    <source>
        <dbReference type="Proteomes" id="UP001381693"/>
    </source>
</evidence>
<dbReference type="InterPro" id="IPR040024">
    <property type="entry name" value="PPP1R21"/>
</dbReference>
<dbReference type="GO" id="GO:0005769">
    <property type="term" value="C:early endosome"/>
    <property type="evidence" value="ECO:0007669"/>
    <property type="project" value="UniProtKB-SubCell"/>
</dbReference>
<reference evidence="12 13" key="1">
    <citation type="submission" date="2023-11" db="EMBL/GenBank/DDBJ databases">
        <title>Halocaridina rubra genome assembly.</title>
        <authorList>
            <person name="Smith C."/>
        </authorList>
    </citation>
    <scope>NUCLEOTIDE SEQUENCE [LARGE SCALE GENOMIC DNA]</scope>
    <source>
        <strain evidence="12">EP-1</strain>
        <tissue evidence="12">Whole</tissue>
    </source>
</reference>